<evidence type="ECO:0000259" key="4">
    <source>
        <dbReference type="SMART" id="SM00198"/>
    </source>
</evidence>
<dbReference type="Pfam" id="PF00188">
    <property type="entry name" value="CAP"/>
    <property type="match status" value="1"/>
</dbReference>
<comment type="caution">
    <text evidence="5">The sequence shown here is derived from an EMBL/GenBank/DDBJ whole genome shotgun (WGS) entry which is preliminary data.</text>
</comment>
<keyword evidence="3" id="KW-0732">Signal</keyword>
<evidence type="ECO:0000256" key="2">
    <source>
        <dbReference type="ARBA" id="ARBA00022525"/>
    </source>
</evidence>
<dbReference type="InterPro" id="IPR035940">
    <property type="entry name" value="CAP_sf"/>
</dbReference>
<dbReference type="OrthoDB" id="337038at2759"/>
<dbReference type="Gene3D" id="3.40.33.10">
    <property type="entry name" value="CAP"/>
    <property type="match status" value="1"/>
</dbReference>
<proteinExistence type="predicted"/>
<feature type="chain" id="PRO_5040460376" description="SCP domain-containing protein" evidence="3">
    <location>
        <begin position="22"/>
        <end position="272"/>
    </location>
</feature>
<dbReference type="InterPro" id="IPR014044">
    <property type="entry name" value="CAP_dom"/>
</dbReference>
<dbReference type="InterPro" id="IPR013871">
    <property type="entry name" value="Cysteine_rich_secretory"/>
</dbReference>
<accession>A0A9P0JTZ2</accession>
<dbReference type="AlphaFoldDB" id="A0A9P0JTZ2"/>
<feature type="signal peptide" evidence="3">
    <location>
        <begin position="1"/>
        <end position="21"/>
    </location>
</feature>
<name>A0A9P0JTZ2_ACAOB</name>
<dbReference type="SUPFAM" id="SSF55797">
    <property type="entry name" value="PR-1-like"/>
    <property type="match status" value="1"/>
</dbReference>
<evidence type="ECO:0000313" key="6">
    <source>
        <dbReference type="Proteomes" id="UP001152888"/>
    </source>
</evidence>
<dbReference type="Proteomes" id="UP001152888">
    <property type="component" value="Unassembled WGS sequence"/>
</dbReference>
<evidence type="ECO:0000256" key="1">
    <source>
        <dbReference type="ARBA" id="ARBA00004613"/>
    </source>
</evidence>
<evidence type="ECO:0000256" key="3">
    <source>
        <dbReference type="SAM" id="SignalP"/>
    </source>
</evidence>
<dbReference type="Gene3D" id="1.10.10.740">
    <property type="entry name" value="Crisp domain"/>
    <property type="match status" value="1"/>
</dbReference>
<reference evidence="5" key="1">
    <citation type="submission" date="2022-03" db="EMBL/GenBank/DDBJ databases">
        <authorList>
            <person name="Sayadi A."/>
        </authorList>
    </citation>
    <scope>NUCLEOTIDE SEQUENCE</scope>
</reference>
<organism evidence="5 6">
    <name type="scientific">Acanthoscelides obtectus</name>
    <name type="common">Bean weevil</name>
    <name type="synonym">Bruchus obtectus</name>
    <dbReference type="NCBI Taxonomy" id="200917"/>
    <lineage>
        <taxon>Eukaryota</taxon>
        <taxon>Metazoa</taxon>
        <taxon>Ecdysozoa</taxon>
        <taxon>Arthropoda</taxon>
        <taxon>Hexapoda</taxon>
        <taxon>Insecta</taxon>
        <taxon>Pterygota</taxon>
        <taxon>Neoptera</taxon>
        <taxon>Endopterygota</taxon>
        <taxon>Coleoptera</taxon>
        <taxon>Polyphaga</taxon>
        <taxon>Cucujiformia</taxon>
        <taxon>Chrysomeloidea</taxon>
        <taxon>Chrysomelidae</taxon>
        <taxon>Bruchinae</taxon>
        <taxon>Bruchini</taxon>
        <taxon>Acanthoscelides</taxon>
    </lineage>
</organism>
<dbReference type="InterPro" id="IPR018244">
    <property type="entry name" value="Allrgn_V5/Tpx1_CS"/>
</dbReference>
<sequence>MSQKTIYILAIVMAVVHEAKGYGRIDFRRRPRLMGDKISLTSLDPRRMRVQQKIVIYHNAFRSKVRPTAANMLKMKWHTGAARTAQRWADQCLVLEHDNETGRYDPNYGACGQNIFISSHKVPWLFAIETWWLEKNIFRYGGRNELHEIGHYTQMVWASTHEVGCGIAKCNHEPSSRFSPKVFYNYVCNYCPIGNHARRLSIPYKIGEPCSLCKQHCKRNLCLNSCPYADYWVNCGQLHRAFPNWVCNTSTPQGRDRFRKCRATCVCRHKIK</sequence>
<dbReference type="PROSITE" id="PS01009">
    <property type="entry name" value="CRISP_1"/>
    <property type="match status" value="1"/>
</dbReference>
<dbReference type="InterPro" id="IPR001283">
    <property type="entry name" value="CRISP-related"/>
</dbReference>
<dbReference type="Pfam" id="PF08562">
    <property type="entry name" value="Crisp"/>
    <property type="match status" value="1"/>
</dbReference>
<dbReference type="PRINTS" id="PR00837">
    <property type="entry name" value="V5TPXLIKE"/>
</dbReference>
<evidence type="ECO:0000313" key="5">
    <source>
        <dbReference type="EMBL" id="CAH1960260.1"/>
    </source>
</evidence>
<dbReference type="SUPFAM" id="SSF57546">
    <property type="entry name" value="Crisp domain-like"/>
    <property type="match status" value="1"/>
</dbReference>
<dbReference type="InterPro" id="IPR042076">
    <property type="entry name" value="Crisp-like_dom"/>
</dbReference>
<dbReference type="SMART" id="SM00198">
    <property type="entry name" value="SCP"/>
    <property type="match status" value="1"/>
</dbReference>
<keyword evidence="2" id="KW-0964">Secreted</keyword>
<gene>
    <name evidence="5" type="ORF">ACAOBT_LOCUS3624</name>
</gene>
<dbReference type="GO" id="GO:0005576">
    <property type="term" value="C:extracellular region"/>
    <property type="evidence" value="ECO:0007669"/>
    <property type="project" value="UniProtKB-SubCell"/>
</dbReference>
<keyword evidence="6" id="KW-1185">Reference proteome</keyword>
<dbReference type="EMBL" id="CAKOFQ010006687">
    <property type="protein sequence ID" value="CAH1960260.1"/>
    <property type="molecule type" value="Genomic_DNA"/>
</dbReference>
<dbReference type="InterPro" id="IPR002413">
    <property type="entry name" value="V5_allergen-like"/>
</dbReference>
<comment type="subcellular location">
    <subcellularLocation>
        <location evidence="1">Secreted</location>
    </subcellularLocation>
</comment>
<feature type="domain" description="SCP" evidence="4">
    <location>
        <begin position="49"/>
        <end position="198"/>
    </location>
</feature>
<protein>
    <recommendedName>
        <fullName evidence="4">SCP domain-containing protein</fullName>
    </recommendedName>
</protein>
<dbReference type="PANTHER" id="PTHR10334">
    <property type="entry name" value="CYSTEINE-RICH SECRETORY PROTEIN-RELATED"/>
    <property type="match status" value="1"/>
</dbReference>
<dbReference type="PRINTS" id="PR00838">
    <property type="entry name" value="V5ALLERGEN"/>
</dbReference>